<keyword evidence="1" id="KW-0812">Transmembrane</keyword>
<feature type="transmembrane region" description="Helical" evidence="1">
    <location>
        <begin position="121"/>
        <end position="143"/>
    </location>
</feature>
<evidence type="ECO:0000313" key="3">
    <source>
        <dbReference type="Proteomes" id="UP000053240"/>
    </source>
</evidence>
<accession>A0A194RF48</accession>
<evidence type="ECO:0000256" key="1">
    <source>
        <dbReference type="SAM" id="Phobius"/>
    </source>
</evidence>
<sequence>MSSEKGNVEPVDADSILRQLGQAGRFHLQVYVMVALAAFQVGLLHTTYIFLAADVPYRSVRKVTRVDKKSLFQLPTEPDNFVAVFRLCHWRAMCEKPQVAMDTDRLMHELGQFRKFHLLNYWLLALPVFAAAHYSINFVFLAADVPYRCVVPECESNNSSDYSPAWLTSALPVTGREQRCYSRAPLDDQLPCHDTAFSEELRSCDHWLGDE</sequence>
<dbReference type="InParanoid" id="A0A194RF48"/>
<keyword evidence="3" id="KW-1185">Reference proteome</keyword>
<organism evidence="2 3">
    <name type="scientific">Papilio machaon</name>
    <name type="common">Old World swallowtail butterfly</name>
    <dbReference type="NCBI Taxonomy" id="76193"/>
    <lineage>
        <taxon>Eukaryota</taxon>
        <taxon>Metazoa</taxon>
        <taxon>Ecdysozoa</taxon>
        <taxon>Arthropoda</taxon>
        <taxon>Hexapoda</taxon>
        <taxon>Insecta</taxon>
        <taxon>Pterygota</taxon>
        <taxon>Neoptera</taxon>
        <taxon>Endopterygota</taxon>
        <taxon>Lepidoptera</taxon>
        <taxon>Glossata</taxon>
        <taxon>Ditrysia</taxon>
        <taxon>Papilionoidea</taxon>
        <taxon>Papilionidae</taxon>
        <taxon>Papilioninae</taxon>
        <taxon>Papilio</taxon>
    </lineage>
</organism>
<feature type="transmembrane region" description="Helical" evidence="1">
    <location>
        <begin position="30"/>
        <end position="53"/>
    </location>
</feature>
<keyword evidence="1" id="KW-0472">Membrane</keyword>
<name>A0A194RF48_PAPMA</name>
<evidence type="ECO:0000313" key="2">
    <source>
        <dbReference type="EMBL" id="KPJ16074.1"/>
    </source>
</evidence>
<protein>
    <submittedName>
        <fullName evidence="2">Uncharacterized protein</fullName>
    </submittedName>
</protein>
<proteinExistence type="predicted"/>
<dbReference type="Proteomes" id="UP000053240">
    <property type="component" value="Unassembled WGS sequence"/>
</dbReference>
<gene>
    <name evidence="2" type="ORF">RR48_06029</name>
</gene>
<keyword evidence="1" id="KW-1133">Transmembrane helix</keyword>
<reference evidence="2 3" key="1">
    <citation type="journal article" date="2015" name="Nat. Commun.">
        <title>Outbred genome sequencing and CRISPR/Cas9 gene editing in butterflies.</title>
        <authorList>
            <person name="Li X."/>
            <person name="Fan D."/>
            <person name="Zhang W."/>
            <person name="Liu G."/>
            <person name="Zhang L."/>
            <person name="Zhao L."/>
            <person name="Fang X."/>
            <person name="Chen L."/>
            <person name="Dong Y."/>
            <person name="Chen Y."/>
            <person name="Ding Y."/>
            <person name="Zhao R."/>
            <person name="Feng M."/>
            <person name="Zhu Y."/>
            <person name="Feng Y."/>
            <person name="Jiang X."/>
            <person name="Zhu D."/>
            <person name="Xiang H."/>
            <person name="Feng X."/>
            <person name="Li S."/>
            <person name="Wang J."/>
            <person name="Zhang G."/>
            <person name="Kronforst M.R."/>
            <person name="Wang W."/>
        </authorList>
    </citation>
    <scope>NUCLEOTIDE SEQUENCE [LARGE SCALE GENOMIC DNA]</scope>
    <source>
        <strain evidence="2">Ya'a_city_454_Pm</strain>
        <tissue evidence="2">Whole body</tissue>
    </source>
</reference>
<dbReference type="AlphaFoldDB" id="A0A194RF48"/>
<dbReference type="EMBL" id="KQ460313">
    <property type="protein sequence ID" value="KPJ16074.1"/>
    <property type="molecule type" value="Genomic_DNA"/>
</dbReference>